<dbReference type="InterPro" id="IPR011990">
    <property type="entry name" value="TPR-like_helical_dom_sf"/>
</dbReference>
<dbReference type="Gene3D" id="1.25.40.10">
    <property type="entry name" value="Tetratricopeptide repeat domain"/>
    <property type="match status" value="1"/>
</dbReference>
<name>A0A271IVA6_9BACT</name>
<evidence type="ECO:0000313" key="3">
    <source>
        <dbReference type="Proteomes" id="UP000216339"/>
    </source>
</evidence>
<dbReference type="Proteomes" id="UP000216339">
    <property type="component" value="Unassembled WGS sequence"/>
</dbReference>
<feature type="repeat" description="TPR" evidence="1">
    <location>
        <begin position="28"/>
        <end position="61"/>
    </location>
</feature>
<evidence type="ECO:0000256" key="1">
    <source>
        <dbReference type="PROSITE-ProRule" id="PRU00339"/>
    </source>
</evidence>
<dbReference type="InterPro" id="IPR019734">
    <property type="entry name" value="TPR_rpt"/>
</dbReference>
<dbReference type="Pfam" id="PF14559">
    <property type="entry name" value="TPR_19"/>
    <property type="match status" value="1"/>
</dbReference>
<keyword evidence="3" id="KW-1185">Reference proteome</keyword>
<protein>
    <submittedName>
        <fullName evidence="2">Uncharacterized protein</fullName>
    </submittedName>
</protein>
<evidence type="ECO:0000313" key="2">
    <source>
        <dbReference type="EMBL" id="PAP75132.1"/>
    </source>
</evidence>
<sequence>MPLLAAVLLLPLSGCDETGPMLSIDEGVDVAIDDAILAREQGDYDSAVSLLTQALEAEPTNAVVRVELSTTLLQREGIDLFDIDRIAQYLSTAGSERVAQPAAARGAGTCAYAEDPTAVQFDPTEYEGFDELVVSIDVLEEVTSTLEGVLPAAVEDFALCGSVVDGELVYDQAGAILDLKAQGLTDEQAAQALAVGALARFIDAYVTVTEELADETSWYRLADGSIGICADDEEAARTKSESAIQDIGEAILSLDTRAAILGASATVAAEIVNTALEVYSELEQDITTYCEL</sequence>
<dbReference type="AlphaFoldDB" id="A0A271IVA6"/>
<dbReference type="EMBL" id="MQWD01000001">
    <property type="protein sequence ID" value="PAP75132.1"/>
    <property type="molecule type" value="Genomic_DNA"/>
</dbReference>
<proteinExistence type="predicted"/>
<keyword evidence="1" id="KW-0802">TPR repeat</keyword>
<reference evidence="2 3" key="1">
    <citation type="submission" date="2016-11" db="EMBL/GenBank/DDBJ databases">
        <title>Study of marine rhodopsin-containing bacteria.</title>
        <authorList>
            <person name="Yoshizawa S."/>
            <person name="Kumagai Y."/>
            <person name="Kogure K."/>
        </authorList>
    </citation>
    <scope>NUCLEOTIDE SEQUENCE [LARGE SCALE GENOMIC DNA]</scope>
    <source>
        <strain evidence="2 3">SAORIC-28</strain>
    </source>
</reference>
<gene>
    <name evidence="2" type="ORF">BSZ37_01050</name>
</gene>
<accession>A0A271IVA6</accession>
<dbReference type="PROSITE" id="PS50005">
    <property type="entry name" value="TPR"/>
    <property type="match status" value="1"/>
</dbReference>
<comment type="caution">
    <text evidence="2">The sequence shown here is derived from an EMBL/GenBank/DDBJ whole genome shotgun (WGS) entry which is preliminary data.</text>
</comment>
<organism evidence="2 3">
    <name type="scientific">Rubrivirga marina</name>
    <dbReference type="NCBI Taxonomy" id="1196024"/>
    <lineage>
        <taxon>Bacteria</taxon>
        <taxon>Pseudomonadati</taxon>
        <taxon>Rhodothermota</taxon>
        <taxon>Rhodothermia</taxon>
        <taxon>Rhodothermales</taxon>
        <taxon>Rubricoccaceae</taxon>
        <taxon>Rubrivirga</taxon>
    </lineage>
</organism>